<organism evidence="9 10">
    <name type="scientific">Oedothorax gibbosus</name>
    <dbReference type="NCBI Taxonomy" id="931172"/>
    <lineage>
        <taxon>Eukaryota</taxon>
        <taxon>Metazoa</taxon>
        <taxon>Ecdysozoa</taxon>
        <taxon>Arthropoda</taxon>
        <taxon>Chelicerata</taxon>
        <taxon>Arachnida</taxon>
        <taxon>Araneae</taxon>
        <taxon>Araneomorphae</taxon>
        <taxon>Entelegynae</taxon>
        <taxon>Araneoidea</taxon>
        <taxon>Linyphiidae</taxon>
        <taxon>Erigoninae</taxon>
        <taxon>Oedothorax</taxon>
    </lineage>
</organism>
<reference evidence="9 10" key="1">
    <citation type="journal article" date="2022" name="Nat. Ecol. Evol.">
        <title>A masculinizing supergene underlies an exaggerated male reproductive morph in a spider.</title>
        <authorList>
            <person name="Hendrickx F."/>
            <person name="De Corte Z."/>
            <person name="Sonet G."/>
            <person name="Van Belleghem S.M."/>
            <person name="Kostlbacher S."/>
            <person name="Vangestel C."/>
        </authorList>
    </citation>
    <scope>NUCLEOTIDE SEQUENCE [LARGE SCALE GENOMIC DNA]</scope>
    <source>
        <strain evidence="9">W744_W776</strain>
    </source>
</reference>
<evidence type="ECO:0000256" key="6">
    <source>
        <dbReference type="ARBA" id="ARBA00023170"/>
    </source>
</evidence>
<dbReference type="PANTHER" id="PTHR42643:SF30">
    <property type="entry name" value="IONOTROPIC RECEPTOR 40A-RELATED"/>
    <property type="match status" value="1"/>
</dbReference>
<dbReference type="Proteomes" id="UP000827092">
    <property type="component" value="Unassembled WGS sequence"/>
</dbReference>
<dbReference type="GO" id="GO:0005886">
    <property type="term" value="C:plasma membrane"/>
    <property type="evidence" value="ECO:0007669"/>
    <property type="project" value="UniProtKB-SubCell"/>
</dbReference>
<evidence type="ECO:0000256" key="4">
    <source>
        <dbReference type="ARBA" id="ARBA00022989"/>
    </source>
</evidence>
<protein>
    <recommendedName>
        <fullName evidence="11">Ionotropic receptor</fullName>
    </recommendedName>
</protein>
<feature type="transmembrane region" description="Helical" evidence="8">
    <location>
        <begin position="108"/>
        <end position="130"/>
    </location>
</feature>
<accession>A0AAV6UPU5</accession>
<name>A0AAV6UPU5_9ARAC</name>
<evidence type="ECO:0000256" key="3">
    <source>
        <dbReference type="ARBA" id="ARBA00022692"/>
    </source>
</evidence>
<dbReference type="AlphaFoldDB" id="A0AAV6UPU5"/>
<evidence type="ECO:0000256" key="2">
    <source>
        <dbReference type="ARBA" id="ARBA00022475"/>
    </source>
</evidence>
<keyword evidence="3 8" id="KW-0812">Transmembrane</keyword>
<evidence type="ECO:0000313" key="9">
    <source>
        <dbReference type="EMBL" id="KAG8185311.1"/>
    </source>
</evidence>
<gene>
    <name evidence="9" type="ORF">JTE90_013002</name>
</gene>
<evidence type="ECO:0008006" key="11">
    <source>
        <dbReference type="Google" id="ProtNLM"/>
    </source>
</evidence>
<evidence type="ECO:0000256" key="8">
    <source>
        <dbReference type="SAM" id="Phobius"/>
    </source>
</evidence>
<dbReference type="PANTHER" id="PTHR42643">
    <property type="entry name" value="IONOTROPIC RECEPTOR 20A-RELATED"/>
    <property type="match status" value="1"/>
</dbReference>
<dbReference type="EMBL" id="JAFNEN010000340">
    <property type="protein sequence ID" value="KAG8185311.1"/>
    <property type="molecule type" value="Genomic_DNA"/>
</dbReference>
<feature type="transmembrane region" description="Helical" evidence="8">
    <location>
        <begin position="168"/>
        <end position="192"/>
    </location>
</feature>
<evidence type="ECO:0000313" key="10">
    <source>
        <dbReference type="Proteomes" id="UP000827092"/>
    </source>
</evidence>
<keyword evidence="10" id="KW-1185">Reference proteome</keyword>
<keyword evidence="6" id="KW-0675">Receptor</keyword>
<keyword evidence="2" id="KW-1003">Cell membrane</keyword>
<feature type="transmembrane region" description="Helical" evidence="8">
    <location>
        <begin position="362"/>
        <end position="382"/>
    </location>
</feature>
<dbReference type="SUPFAM" id="SSF53850">
    <property type="entry name" value="Periplasmic binding protein-like II"/>
    <property type="match status" value="1"/>
</dbReference>
<dbReference type="Gene3D" id="1.10.287.70">
    <property type="match status" value="1"/>
</dbReference>
<keyword evidence="5 8" id="KW-0472">Membrane</keyword>
<evidence type="ECO:0000256" key="1">
    <source>
        <dbReference type="ARBA" id="ARBA00004651"/>
    </source>
</evidence>
<keyword evidence="7" id="KW-0325">Glycoprotein</keyword>
<comment type="subcellular location">
    <subcellularLocation>
        <location evidence="1">Cell membrane</location>
        <topology evidence="1">Multi-pass membrane protein</topology>
    </subcellularLocation>
</comment>
<comment type="caution">
    <text evidence="9">The sequence shown here is derived from an EMBL/GenBank/DDBJ whole genome shotgun (WGS) entry which is preliminary data.</text>
</comment>
<evidence type="ECO:0000256" key="5">
    <source>
        <dbReference type="ARBA" id="ARBA00023136"/>
    </source>
</evidence>
<evidence type="ECO:0000256" key="7">
    <source>
        <dbReference type="ARBA" id="ARBA00023180"/>
    </source>
</evidence>
<sequence>MYFPDKLRLIVTVANGFVAYNKSGYIIMRPEFYMLDYLSKRLKFNYEITEATPDALLPGLKEHFDIGMPYLFMYEKFFDYVHFTVPYHVTKTIFMCEKAGETPKFDAFLYPFHFDVWIFCLCFALVATVVSKYMTSLKQQSVNIFLNLVGSLLKQPLNVEINTLKKQIWWATWLVCAGVMSFLYNAIFLNFLTIPINTHNPKNFQELSEAVQNKKLECITTLNQKNHLLESREEHLRLLGEIITKNEWYFEDHRIHPIVSKTKCWIDIDQILKLQSYIPPKILHFSDDNLKMFYHVVFVRKSFCCFEQLNNAVLNMIEGGFAEKFYADYLNIHVNWRKELRRLELPDHSVQALGMEEMKYPIYLLLFCYTFCIIVFLFEILLPKTIMLTILSNKYVFK</sequence>
<keyword evidence="4 8" id="KW-1133">Transmembrane helix</keyword>
<dbReference type="InterPro" id="IPR052192">
    <property type="entry name" value="Insect_Ionotropic_Sensory_Rcpt"/>
</dbReference>
<proteinExistence type="predicted"/>